<keyword evidence="3 7" id="KW-0812">Transmembrane</keyword>
<comment type="subcellular location">
    <subcellularLocation>
        <location evidence="1 7">Membrane</location>
        <topology evidence="1 7">Multi-pass membrane protein</topology>
    </subcellularLocation>
</comment>
<keyword evidence="6" id="KW-1015">Disulfide bond</keyword>
<dbReference type="SUPFAM" id="SSF48652">
    <property type="entry name" value="Tetraspanin"/>
    <property type="match status" value="1"/>
</dbReference>
<evidence type="ECO:0000256" key="6">
    <source>
        <dbReference type="PIRSR" id="PIRSR002419-1"/>
    </source>
</evidence>
<dbReference type="InterPro" id="IPR018499">
    <property type="entry name" value="Tetraspanin/Peripherin"/>
</dbReference>
<organism evidence="8 9">
    <name type="scientific">Calicophoron daubneyi</name>
    <name type="common">Rumen fluke</name>
    <name type="synonym">Paramphistomum daubneyi</name>
    <dbReference type="NCBI Taxonomy" id="300641"/>
    <lineage>
        <taxon>Eukaryota</taxon>
        <taxon>Metazoa</taxon>
        <taxon>Spiralia</taxon>
        <taxon>Lophotrochozoa</taxon>
        <taxon>Platyhelminthes</taxon>
        <taxon>Trematoda</taxon>
        <taxon>Digenea</taxon>
        <taxon>Plagiorchiida</taxon>
        <taxon>Pronocephalata</taxon>
        <taxon>Paramphistomoidea</taxon>
        <taxon>Paramphistomidae</taxon>
        <taxon>Calicophoron</taxon>
    </lineage>
</organism>
<feature type="transmembrane region" description="Helical" evidence="7">
    <location>
        <begin position="188"/>
        <end position="214"/>
    </location>
</feature>
<accession>A0AAV2TXB2</accession>
<evidence type="ECO:0000313" key="9">
    <source>
        <dbReference type="Proteomes" id="UP001497525"/>
    </source>
</evidence>
<feature type="transmembrane region" description="Helical" evidence="7">
    <location>
        <begin position="12"/>
        <end position="33"/>
    </location>
</feature>
<evidence type="ECO:0000256" key="5">
    <source>
        <dbReference type="ARBA" id="ARBA00023136"/>
    </source>
</evidence>
<feature type="disulfide bond" evidence="6">
    <location>
        <begin position="147"/>
        <end position="164"/>
    </location>
</feature>
<comment type="caution">
    <text evidence="8">The sequence shown here is derived from an EMBL/GenBank/DDBJ whole genome shotgun (WGS) entry which is preliminary data.</text>
</comment>
<dbReference type="PANTHER" id="PTHR19282:SF544">
    <property type="entry name" value="TETRASPANIN"/>
    <property type="match status" value="1"/>
</dbReference>
<dbReference type="EMBL" id="CAXLJL010000756">
    <property type="protein sequence ID" value="CAL5140638.1"/>
    <property type="molecule type" value="Genomic_DNA"/>
</dbReference>
<dbReference type="PIRSF" id="PIRSF002419">
    <property type="entry name" value="Tetraspanin"/>
    <property type="match status" value="1"/>
</dbReference>
<keyword evidence="4 7" id="KW-1133">Transmembrane helix</keyword>
<feature type="disulfide bond" evidence="6">
    <location>
        <begin position="146"/>
        <end position="177"/>
    </location>
</feature>
<dbReference type="Pfam" id="PF00335">
    <property type="entry name" value="Tetraspanin"/>
    <property type="match status" value="1"/>
</dbReference>
<evidence type="ECO:0000256" key="4">
    <source>
        <dbReference type="ARBA" id="ARBA00022989"/>
    </source>
</evidence>
<dbReference type="Gene3D" id="1.10.1450.10">
    <property type="entry name" value="Tetraspanin"/>
    <property type="match status" value="1"/>
</dbReference>
<dbReference type="InterPro" id="IPR008952">
    <property type="entry name" value="Tetraspanin_EC2_sf"/>
</dbReference>
<evidence type="ECO:0000256" key="1">
    <source>
        <dbReference type="ARBA" id="ARBA00004141"/>
    </source>
</evidence>
<evidence type="ECO:0000256" key="7">
    <source>
        <dbReference type="RuleBase" id="RU361218"/>
    </source>
</evidence>
<keyword evidence="5 7" id="KW-0472">Membrane</keyword>
<reference evidence="8" key="1">
    <citation type="submission" date="2024-06" db="EMBL/GenBank/DDBJ databases">
        <authorList>
            <person name="Liu X."/>
            <person name="Lenzi L."/>
            <person name="Haldenby T S."/>
            <person name="Uol C."/>
        </authorList>
    </citation>
    <scope>NUCLEOTIDE SEQUENCE</scope>
</reference>
<proteinExistence type="inferred from homology"/>
<sequence>MASLSCGYKCLQLMLIVLNTAVILFGIGLIVVGSVSESNLKRYVRAESATLRGLIIFIIAFGCFLSILGIYGFCGACKKNVCCLKTYVALLFIFIAIGIATGIAGFVMKNKVKGYIKTGFDELYNTYNTTIDSRKFIDLVQKELKCCGPEGKWDSKWGDIPPSCYPPSGHPQYTDGCIDSLEAFVKKYVLAVALCIFLFALFQILGMVFAICVVQAIQKGESV</sequence>
<comment type="similarity">
    <text evidence="2 7">Belongs to the tetraspanin (TM4SF) family.</text>
</comment>
<dbReference type="AlphaFoldDB" id="A0AAV2TXB2"/>
<protein>
    <recommendedName>
        <fullName evidence="7">Tetraspanin</fullName>
    </recommendedName>
</protein>
<gene>
    <name evidence="8" type="ORF">CDAUBV1_LOCUS15940</name>
</gene>
<dbReference type="PANTHER" id="PTHR19282">
    <property type="entry name" value="TETRASPANIN"/>
    <property type="match status" value="1"/>
</dbReference>
<dbReference type="InterPro" id="IPR000301">
    <property type="entry name" value="Tetraspanin_animals"/>
</dbReference>
<feature type="transmembrane region" description="Helical" evidence="7">
    <location>
        <begin position="86"/>
        <end position="108"/>
    </location>
</feature>
<dbReference type="GO" id="GO:0005886">
    <property type="term" value="C:plasma membrane"/>
    <property type="evidence" value="ECO:0007669"/>
    <property type="project" value="TreeGrafter"/>
</dbReference>
<dbReference type="CDD" id="cd03127">
    <property type="entry name" value="tetraspanin_LEL"/>
    <property type="match status" value="1"/>
</dbReference>
<evidence type="ECO:0000256" key="3">
    <source>
        <dbReference type="ARBA" id="ARBA00022692"/>
    </source>
</evidence>
<evidence type="ECO:0000313" key="8">
    <source>
        <dbReference type="EMBL" id="CAL5140638.1"/>
    </source>
</evidence>
<dbReference type="PRINTS" id="PR00259">
    <property type="entry name" value="TMFOUR"/>
</dbReference>
<feature type="transmembrane region" description="Helical" evidence="7">
    <location>
        <begin position="53"/>
        <end position="74"/>
    </location>
</feature>
<evidence type="ECO:0000256" key="2">
    <source>
        <dbReference type="ARBA" id="ARBA00006840"/>
    </source>
</evidence>
<name>A0AAV2TXB2_CALDB</name>
<dbReference type="Proteomes" id="UP001497525">
    <property type="component" value="Unassembled WGS sequence"/>
</dbReference>